<evidence type="ECO:0000313" key="1">
    <source>
        <dbReference type="EMBL" id="KKN58432.1"/>
    </source>
</evidence>
<dbReference type="EMBL" id="LAZR01000763">
    <property type="protein sequence ID" value="KKN58432.1"/>
    <property type="molecule type" value="Genomic_DNA"/>
</dbReference>
<gene>
    <name evidence="1" type="ORF">LCGC14_0552450</name>
</gene>
<protein>
    <submittedName>
        <fullName evidence="1">Uncharacterized protein</fullName>
    </submittedName>
</protein>
<dbReference type="AlphaFoldDB" id="A0A0F9S859"/>
<organism evidence="1">
    <name type="scientific">marine sediment metagenome</name>
    <dbReference type="NCBI Taxonomy" id="412755"/>
    <lineage>
        <taxon>unclassified sequences</taxon>
        <taxon>metagenomes</taxon>
        <taxon>ecological metagenomes</taxon>
    </lineage>
</organism>
<name>A0A0F9S859_9ZZZZ</name>
<reference evidence="1" key="1">
    <citation type="journal article" date="2015" name="Nature">
        <title>Complex archaea that bridge the gap between prokaryotes and eukaryotes.</title>
        <authorList>
            <person name="Spang A."/>
            <person name="Saw J.H."/>
            <person name="Jorgensen S.L."/>
            <person name="Zaremba-Niedzwiedzka K."/>
            <person name="Martijn J."/>
            <person name="Lind A.E."/>
            <person name="van Eijk R."/>
            <person name="Schleper C."/>
            <person name="Guy L."/>
            <person name="Ettema T.J."/>
        </authorList>
    </citation>
    <scope>NUCLEOTIDE SEQUENCE</scope>
</reference>
<proteinExistence type="predicted"/>
<sequence>MNSAIEWWNRPDVKALAVRVLAQLRKWDESDAPVKGRYMLASFEEAGDIFGPPPDHCLPSPIDSPFGIMAGEIYGVHIIVRYTTLLGRV</sequence>
<comment type="caution">
    <text evidence="1">The sequence shown here is derived from an EMBL/GenBank/DDBJ whole genome shotgun (WGS) entry which is preliminary data.</text>
</comment>
<accession>A0A0F9S859</accession>